<evidence type="ECO:0000313" key="4">
    <source>
        <dbReference type="Proteomes" id="UP001519288"/>
    </source>
</evidence>
<dbReference type="InterPro" id="IPR050404">
    <property type="entry name" value="Heme-degrading_MO"/>
</dbReference>
<keyword evidence="3" id="KW-0503">Monooxygenase</keyword>
<evidence type="ECO:0000313" key="3">
    <source>
        <dbReference type="EMBL" id="MBP2001860.1"/>
    </source>
</evidence>
<keyword evidence="3" id="KW-0560">Oxidoreductase</keyword>
<dbReference type="PROSITE" id="PS51725">
    <property type="entry name" value="ABM"/>
    <property type="match status" value="1"/>
</dbReference>
<dbReference type="PANTHER" id="PTHR34474:SF4">
    <property type="entry name" value="HEME OXYGENASE (STAPHYLOBILIN-PRODUCING) 1"/>
    <property type="match status" value="1"/>
</dbReference>
<evidence type="ECO:0000259" key="2">
    <source>
        <dbReference type="PROSITE" id="PS51725"/>
    </source>
</evidence>
<dbReference type="Gene3D" id="3.30.70.100">
    <property type="match status" value="1"/>
</dbReference>
<dbReference type="Pfam" id="PF03992">
    <property type="entry name" value="ABM"/>
    <property type="match status" value="1"/>
</dbReference>
<dbReference type="Proteomes" id="UP001519288">
    <property type="component" value="Unassembled WGS sequence"/>
</dbReference>
<accession>A0ABS4JJI5</accession>
<gene>
    <name evidence="3" type="ORF">J2Z69_002916</name>
</gene>
<feature type="compositionally biased region" description="Polar residues" evidence="1">
    <location>
        <begin position="228"/>
        <end position="238"/>
    </location>
</feature>
<proteinExistence type="predicted"/>
<dbReference type="PANTHER" id="PTHR34474">
    <property type="entry name" value="SIGNAL TRANSDUCTION PROTEIN TRAP"/>
    <property type="match status" value="1"/>
</dbReference>
<feature type="compositionally biased region" description="Polar residues" evidence="1">
    <location>
        <begin position="251"/>
        <end position="260"/>
    </location>
</feature>
<dbReference type="GO" id="GO:0004497">
    <property type="term" value="F:monooxygenase activity"/>
    <property type="evidence" value="ECO:0007669"/>
    <property type="project" value="UniProtKB-KW"/>
</dbReference>
<keyword evidence="4" id="KW-1185">Reference proteome</keyword>
<dbReference type="EMBL" id="JAGGLD010000005">
    <property type="protein sequence ID" value="MBP2001860.1"/>
    <property type="molecule type" value="Genomic_DNA"/>
</dbReference>
<dbReference type="SUPFAM" id="SSF48403">
    <property type="entry name" value="Ankyrin repeat"/>
    <property type="match status" value="1"/>
</dbReference>
<evidence type="ECO:0000256" key="1">
    <source>
        <dbReference type="SAM" id="MobiDB-lite"/>
    </source>
</evidence>
<dbReference type="InterPro" id="IPR011008">
    <property type="entry name" value="Dimeric_a/b-barrel"/>
</dbReference>
<comment type="caution">
    <text evidence="3">The sequence shown here is derived from an EMBL/GenBank/DDBJ whole genome shotgun (WGS) entry which is preliminary data.</text>
</comment>
<feature type="region of interest" description="Disordered" evidence="1">
    <location>
        <begin position="222"/>
        <end position="260"/>
    </location>
</feature>
<dbReference type="SUPFAM" id="SSF54909">
    <property type="entry name" value="Dimeric alpha+beta barrel"/>
    <property type="match status" value="1"/>
</dbReference>
<dbReference type="Gene3D" id="1.25.40.20">
    <property type="entry name" value="Ankyrin repeat-containing domain"/>
    <property type="match status" value="1"/>
</dbReference>
<organism evidence="3 4">
    <name type="scientific">Paenibacillus shirakamiensis</name>
    <dbReference type="NCBI Taxonomy" id="1265935"/>
    <lineage>
        <taxon>Bacteria</taxon>
        <taxon>Bacillati</taxon>
        <taxon>Bacillota</taxon>
        <taxon>Bacilli</taxon>
        <taxon>Bacillales</taxon>
        <taxon>Paenibacillaceae</taxon>
        <taxon>Paenibacillus</taxon>
    </lineage>
</organism>
<name>A0ABS4JJI5_9BACL</name>
<sequence>MAGKALDQEQVREFVGSAHMDLEKVKQLLDDEPGLLHAAMNWGGDDWETALGAASHVGRRDIAEWLIAQGARMDLFAAAMLGELSIVQSALERYPSMLNTKGPHGISLLQHALMGGEASLEVVNYLKKMTHELNRQEGGTGMIVVENYIEVKAGLADLVLERFKSPKSVHTFPGFVRMDVLHSKLNDETEVVRVCTTWENEEAFHAWSSSDSFRHAHNRRAEAKQSESSDIAVTSTSAHGAHGAGKDSKNGEPSTGPITGNRVTIHQVVVTHLPSEAHVSSILT</sequence>
<protein>
    <submittedName>
        <fullName evidence="3">Heme-degrading monooxygenase HmoA</fullName>
    </submittedName>
</protein>
<feature type="domain" description="ABM" evidence="2">
    <location>
        <begin position="143"/>
        <end position="234"/>
    </location>
</feature>
<reference evidence="3 4" key="1">
    <citation type="submission" date="2021-03" db="EMBL/GenBank/DDBJ databases">
        <title>Genomic Encyclopedia of Type Strains, Phase IV (KMG-IV): sequencing the most valuable type-strain genomes for metagenomic binning, comparative biology and taxonomic classification.</title>
        <authorList>
            <person name="Goeker M."/>
        </authorList>
    </citation>
    <scope>NUCLEOTIDE SEQUENCE [LARGE SCALE GENOMIC DNA]</scope>
    <source>
        <strain evidence="3 4">DSM 26806</strain>
    </source>
</reference>
<dbReference type="InterPro" id="IPR036770">
    <property type="entry name" value="Ankyrin_rpt-contain_sf"/>
</dbReference>
<dbReference type="InterPro" id="IPR007138">
    <property type="entry name" value="ABM_dom"/>
</dbReference>